<sequence>MRLDPVDERIVALLLEDGRASFAEIGGQVGLSAPAVKRRVDRLRQAGAVTGFTAKVDPRALGWTTEAYVELFCQGKTSPATIRAGVARFPEVVAACTLTGEADALVHILAADIGHFERVLERINAEPYVARTRSSLVLSRLLERPGLTGQETPGQTSG</sequence>
<keyword evidence="2 6" id="KW-0238">DNA-binding</keyword>
<dbReference type="GO" id="GO:0043200">
    <property type="term" value="P:response to amino acid"/>
    <property type="evidence" value="ECO:0007669"/>
    <property type="project" value="TreeGrafter"/>
</dbReference>
<dbReference type="InterPro" id="IPR000485">
    <property type="entry name" value="AsnC-type_HTH_dom"/>
</dbReference>
<evidence type="ECO:0000313" key="7">
    <source>
        <dbReference type="Proteomes" id="UP000199052"/>
    </source>
</evidence>
<keyword evidence="1" id="KW-0805">Transcription regulation</keyword>
<dbReference type="Pfam" id="PF13404">
    <property type="entry name" value="HTH_AsnC-type"/>
    <property type="match status" value="1"/>
</dbReference>
<dbReference type="PROSITE" id="PS50956">
    <property type="entry name" value="HTH_ASNC_2"/>
    <property type="match status" value="1"/>
</dbReference>
<dbReference type="InterPro" id="IPR036388">
    <property type="entry name" value="WH-like_DNA-bd_sf"/>
</dbReference>
<dbReference type="InterPro" id="IPR019887">
    <property type="entry name" value="Tscrpt_reg_AsnC/Lrp_C"/>
</dbReference>
<dbReference type="SUPFAM" id="SSF46785">
    <property type="entry name" value="Winged helix' DNA-binding domain"/>
    <property type="match status" value="1"/>
</dbReference>
<reference evidence="5 8" key="2">
    <citation type="submission" date="2020-07" db="EMBL/GenBank/DDBJ databases">
        <title>Sequencing the genomes of 1000 actinobacteria strains.</title>
        <authorList>
            <person name="Klenk H.-P."/>
        </authorList>
    </citation>
    <scope>NUCLEOTIDE SEQUENCE [LARGE SCALE GENOMIC DNA]</scope>
    <source>
        <strain evidence="5 8">DSM 45117</strain>
    </source>
</reference>
<dbReference type="Proteomes" id="UP000199052">
    <property type="component" value="Unassembled WGS sequence"/>
</dbReference>
<proteinExistence type="predicted"/>
<gene>
    <name evidence="5" type="ORF">FHR37_001599</name>
    <name evidence="6" type="ORF">SAMN05421678_11098</name>
</gene>
<evidence type="ECO:0000313" key="5">
    <source>
        <dbReference type="EMBL" id="NYH82748.1"/>
    </source>
</evidence>
<dbReference type="InterPro" id="IPR011008">
    <property type="entry name" value="Dimeric_a/b-barrel"/>
</dbReference>
<evidence type="ECO:0000259" key="4">
    <source>
        <dbReference type="PROSITE" id="PS50956"/>
    </source>
</evidence>
<organism evidence="6 7">
    <name type="scientific">Actinopolymorpha cephalotaxi</name>
    <dbReference type="NCBI Taxonomy" id="504797"/>
    <lineage>
        <taxon>Bacteria</taxon>
        <taxon>Bacillati</taxon>
        <taxon>Actinomycetota</taxon>
        <taxon>Actinomycetes</taxon>
        <taxon>Propionibacteriales</taxon>
        <taxon>Actinopolymorphaceae</taxon>
        <taxon>Actinopolymorpha</taxon>
    </lineage>
</organism>
<dbReference type="SMART" id="SM00344">
    <property type="entry name" value="HTH_ASNC"/>
    <property type="match status" value="1"/>
</dbReference>
<evidence type="ECO:0000256" key="3">
    <source>
        <dbReference type="ARBA" id="ARBA00023163"/>
    </source>
</evidence>
<evidence type="ECO:0000313" key="8">
    <source>
        <dbReference type="Proteomes" id="UP000533017"/>
    </source>
</evidence>
<name>A0A1I2W797_9ACTN</name>
<accession>A0A1I2W797</accession>
<protein>
    <submittedName>
        <fullName evidence="5">DNA-binding Lrp family transcriptional regulator</fullName>
    </submittedName>
    <submittedName>
        <fullName evidence="6">DNA-binding transcriptional regulator, Lrp family</fullName>
    </submittedName>
</protein>
<dbReference type="RefSeq" id="WP_092884791.1">
    <property type="nucleotide sequence ID" value="NZ_FOOI01000010.1"/>
</dbReference>
<dbReference type="PROSITE" id="PS00519">
    <property type="entry name" value="HTH_ASNC_1"/>
    <property type="match status" value="1"/>
</dbReference>
<dbReference type="EMBL" id="FOOI01000010">
    <property type="protein sequence ID" value="SFG96519.1"/>
    <property type="molecule type" value="Genomic_DNA"/>
</dbReference>
<dbReference type="Gene3D" id="1.10.10.10">
    <property type="entry name" value="Winged helix-like DNA-binding domain superfamily/Winged helix DNA-binding domain"/>
    <property type="match status" value="1"/>
</dbReference>
<reference evidence="6 7" key="1">
    <citation type="submission" date="2016-10" db="EMBL/GenBank/DDBJ databases">
        <authorList>
            <person name="de Groot N.N."/>
        </authorList>
    </citation>
    <scope>NUCLEOTIDE SEQUENCE [LARGE SCALE GENOMIC DNA]</scope>
    <source>
        <strain evidence="6 7">CPCC 202808</strain>
    </source>
</reference>
<dbReference type="EMBL" id="JACBZA010000001">
    <property type="protein sequence ID" value="NYH82748.1"/>
    <property type="molecule type" value="Genomic_DNA"/>
</dbReference>
<dbReference type="InterPro" id="IPR019885">
    <property type="entry name" value="Tscrpt_reg_HTH_AsnC-type_CS"/>
</dbReference>
<evidence type="ECO:0000256" key="2">
    <source>
        <dbReference type="ARBA" id="ARBA00023125"/>
    </source>
</evidence>
<dbReference type="Pfam" id="PF01037">
    <property type="entry name" value="AsnC_trans_reg"/>
    <property type="match status" value="1"/>
</dbReference>
<feature type="domain" description="HTH asnC-type" evidence="4">
    <location>
        <begin position="3"/>
        <end position="64"/>
    </location>
</feature>
<keyword evidence="3" id="KW-0804">Transcription</keyword>
<dbReference type="InterPro" id="IPR019888">
    <property type="entry name" value="Tscrpt_reg_AsnC-like"/>
</dbReference>
<dbReference type="Gene3D" id="3.30.70.920">
    <property type="match status" value="1"/>
</dbReference>
<dbReference type="PRINTS" id="PR00033">
    <property type="entry name" value="HTHASNC"/>
</dbReference>
<dbReference type="InterPro" id="IPR011991">
    <property type="entry name" value="ArsR-like_HTH"/>
</dbReference>
<keyword evidence="8" id="KW-1185">Reference proteome</keyword>
<dbReference type="OrthoDB" id="166264at2"/>
<dbReference type="InterPro" id="IPR036390">
    <property type="entry name" value="WH_DNA-bd_sf"/>
</dbReference>
<dbReference type="STRING" id="504797.SAMN05421678_11098"/>
<evidence type="ECO:0000313" key="6">
    <source>
        <dbReference type="EMBL" id="SFG96519.1"/>
    </source>
</evidence>
<dbReference type="AlphaFoldDB" id="A0A1I2W797"/>
<dbReference type="PANTHER" id="PTHR30154">
    <property type="entry name" value="LEUCINE-RESPONSIVE REGULATORY PROTEIN"/>
    <property type="match status" value="1"/>
</dbReference>
<evidence type="ECO:0000256" key="1">
    <source>
        <dbReference type="ARBA" id="ARBA00023015"/>
    </source>
</evidence>
<dbReference type="SUPFAM" id="SSF54909">
    <property type="entry name" value="Dimeric alpha+beta barrel"/>
    <property type="match status" value="1"/>
</dbReference>
<dbReference type="GO" id="GO:0005829">
    <property type="term" value="C:cytosol"/>
    <property type="evidence" value="ECO:0007669"/>
    <property type="project" value="TreeGrafter"/>
</dbReference>
<dbReference type="Proteomes" id="UP000533017">
    <property type="component" value="Unassembled WGS sequence"/>
</dbReference>
<dbReference type="GO" id="GO:0043565">
    <property type="term" value="F:sequence-specific DNA binding"/>
    <property type="evidence" value="ECO:0007669"/>
    <property type="project" value="InterPro"/>
</dbReference>
<dbReference type="CDD" id="cd00090">
    <property type="entry name" value="HTH_ARSR"/>
    <property type="match status" value="1"/>
</dbReference>
<dbReference type="PANTHER" id="PTHR30154:SF45">
    <property type="entry name" value="TRANSCRIPTIONAL REGULATORY PROTEIN (PROBABLY ASNC-FAMILY)-RELATED"/>
    <property type="match status" value="1"/>
</dbReference>